<accession>A0AAJ0BAI1</accession>
<dbReference type="AlphaFoldDB" id="A0AAJ0BAI1"/>
<evidence type="ECO:0000313" key="10">
    <source>
        <dbReference type="EMBL" id="KAK1754718.1"/>
    </source>
</evidence>
<dbReference type="InterPro" id="IPR036864">
    <property type="entry name" value="Zn2-C6_fun-type_DNA-bd_sf"/>
</dbReference>
<gene>
    <name evidence="10" type="ORF">QBC47DRAFT_224956</name>
</gene>
<dbReference type="PROSITE" id="PS00463">
    <property type="entry name" value="ZN2_CY6_FUNGAL_1"/>
    <property type="match status" value="1"/>
</dbReference>
<evidence type="ECO:0000313" key="11">
    <source>
        <dbReference type="Proteomes" id="UP001239445"/>
    </source>
</evidence>
<dbReference type="Pfam" id="PF00172">
    <property type="entry name" value="Zn_clus"/>
    <property type="match status" value="1"/>
</dbReference>
<evidence type="ECO:0000256" key="4">
    <source>
        <dbReference type="ARBA" id="ARBA00023015"/>
    </source>
</evidence>
<feature type="domain" description="Zn(2)-C6 fungal-type" evidence="9">
    <location>
        <begin position="10"/>
        <end position="39"/>
    </location>
</feature>
<evidence type="ECO:0000259" key="9">
    <source>
        <dbReference type="PROSITE" id="PS50048"/>
    </source>
</evidence>
<dbReference type="GO" id="GO:0008270">
    <property type="term" value="F:zinc ion binding"/>
    <property type="evidence" value="ECO:0007669"/>
    <property type="project" value="InterPro"/>
</dbReference>
<keyword evidence="2" id="KW-0479">Metal-binding</keyword>
<dbReference type="Proteomes" id="UP001239445">
    <property type="component" value="Unassembled WGS sequence"/>
</dbReference>
<evidence type="ECO:0000256" key="2">
    <source>
        <dbReference type="ARBA" id="ARBA00022723"/>
    </source>
</evidence>
<sequence>MPLRAQTRIACQRCRKKRAKCDGQSPCARCDEAGESCEYDHIRRESKGELRAETVRLRRDTAESDTLLRAVASIVDPYMCRRVLQGLMDGTITRQAVLQEFYQESDSGGSTGPSPGSAQSGSGPLHSASTSSFGQLRSWKSCRPNIHNIDPSAGKDVEKLKLRGTILSLPPLPLDAYSSHAQTDTWTRTGWTKAHLRHLIDALRTWDYLPFCLFSEELFMRDYDSGATQYCSSALVHAILALATRLINESSDDTGLLPSGWKRSRVFLDEANGMLQTVRRLEGLPDIQALGMLSLYHLRCGRENEAHEVAKAFATSIRDLLVNSPTAGGDQDYMRVRNITYCGAVTLTRMLALASGRIFNIAEYTIQEDLFSIDQLPGGGLRGIPNKQGRPGPTPGLATDGNARPWDVQLIGASLFQLTEWVYQLIMAAQTDVQAASDELPAVYKRCLNWYTDIFSLQPPDAGRTPFVMFVHMYYHFCLLCAFRPFVSFVLNNSSLKPHEICIQATQSILALGQSYDELFTLRRVSGLIPYFICATGLFSLAMEEGGSEVDPVHLRPGDDASFMSGGEMDVGGAVPDSPIIYRSPETASSPSHVMMSAAGHARLLLAKMATTHPAAKQADKLLRQEIALTPPSASEETSTLGSM</sequence>
<comment type="subcellular location">
    <subcellularLocation>
        <location evidence="1">Nucleus</location>
    </subcellularLocation>
</comment>
<proteinExistence type="predicted"/>
<protein>
    <submittedName>
        <fullName evidence="10">Fungal transcriptional regulatory protein</fullName>
    </submittedName>
</protein>
<keyword evidence="11" id="KW-1185">Reference proteome</keyword>
<dbReference type="InterPro" id="IPR051615">
    <property type="entry name" value="Transcr_Regulatory_Elem"/>
</dbReference>
<evidence type="ECO:0000256" key="6">
    <source>
        <dbReference type="ARBA" id="ARBA00023163"/>
    </source>
</evidence>
<evidence type="ECO:0000256" key="7">
    <source>
        <dbReference type="ARBA" id="ARBA00023242"/>
    </source>
</evidence>
<evidence type="ECO:0000256" key="8">
    <source>
        <dbReference type="SAM" id="MobiDB-lite"/>
    </source>
</evidence>
<keyword evidence="3" id="KW-0862">Zinc</keyword>
<name>A0AAJ0BAI1_9PEZI</name>
<keyword evidence="6" id="KW-0804">Transcription</keyword>
<dbReference type="SUPFAM" id="SSF57701">
    <property type="entry name" value="Zn2/Cys6 DNA-binding domain"/>
    <property type="match status" value="1"/>
</dbReference>
<keyword evidence="7" id="KW-0539">Nucleus</keyword>
<feature type="region of interest" description="Disordered" evidence="8">
    <location>
        <begin position="104"/>
        <end position="131"/>
    </location>
</feature>
<dbReference type="CDD" id="cd00067">
    <property type="entry name" value="GAL4"/>
    <property type="match status" value="1"/>
</dbReference>
<dbReference type="GO" id="GO:0000981">
    <property type="term" value="F:DNA-binding transcription factor activity, RNA polymerase II-specific"/>
    <property type="evidence" value="ECO:0007669"/>
    <property type="project" value="InterPro"/>
</dbReference>
<evidence type="ECO:0000256" key="5">
    <source>
        <dbReference type="ARBA" id="ARBA00023125"/>
    </source>
</evidence>
<dbReference type="GO" id="GO:0005634">
    <property type="term" value="C:nucleus"/>
    <property type="evidence" value="ECO:0007669"/>
    <property type="project" value="UniProtKB-SubCell"/>
</dbReference>
<evidence type="ECO:0000256" key="3">
    <source>
        <dbReference type="ARBA" id="ARBA00022833"/>
    </source>
</evidence>
<dbReference type="InterPro" id="IPR001138">
    <property type="entry name" value="Zn2Cys6_DnaBD"/>
</dbReference>
<dbReference type="EMBL" id="MU839835">
    <property type="protein sequence ID" value="KAK1754718.1"/>
    <property type="molecule type" value="Genomic_DNA"/>
</dbReference>
<comment type="caution">
    <text evidence="10">The sequence shown here is derived from an EMBL/GenBank/DDBJ whole genome shotgun (WGS) entry which is preliminary data.</text>
</comment>
<keyword evidence="5" id="KW-0238">DNA-binding</keyword>
<feature type="region of interest" description="Disordered" evidence="8">
    <location>
        <begin position="382"/>
        <end position="401"/>
    </location>
</feature>
<dbReference type="Gene3D" id="4.10.240.10">
    <property type="entry name" value="Zn(2)-C6 fungal-type DNA-binding domain"/>
    <property type="match status" value="1"/>
</dbReference>
<feature type="compositionally biased region" description="Low complexity" evidence="8">
    <location>
        <begin position="105"/>
        <end position="124"/>
    </location>
</feature>
<evidence type="ECO:0000256" key="1">
    <source>
        <dbReference type="ARBA" id="ARBA00004123"/>
    </source>
</evidence>
<reference evidence="10" key="1">
    <citation type="submission" date="2023-06" db="EMBL/GenBank/DDBJ databases">
        <title>Genome-scale phylogeny and comparative genomics of the fungal order Sordariales.</title>
        <authorList>
            <consortium name="Lawrence Berkeley National Laboratory"/>
            <person name="Hensen N."/>
            <person name="Bonometti L."/>
            <person name="Westerberg I."/>
            <person name="Brannstrom I.O."/>
            <person name="Guillou S."/>
            <person name="Cros-Aarteil S."/>
            <person name="Calhoun S."/>
            <person name="Haridas S."/>
            <person name="Kuo A."/>
            <person name="Mondo S."/>
            <person name="Pangilinan J."/>
            <person name="Riley R."/>
            <person name="Labutti K."/>
            <person name="Andreopoulos B."/>
            <person name="Lipzen A."/>
            <person name="Chen C."/>
            <person name="Yanf M."/>
            <person name="Daum C."/>
            <person name="Ng V."/>
            <person name="Clum A."/>
            <person name="Steindorff A."/>
            <person name="Ohm R."/>
            <person name="Martin F."/>
            <person name="Silar P."/>
            <person name="Natvig D."/>
            <person name="Lalanne C."/>
            <person name="Gautier V."/>
            <person name="Ament-Velasquez S.L."/>
            <person name="Kruys A."/>
            <person name="Hutchinson M.I."/>
            <person name="Powell A.J."/>
            <person name="Barry K."/>
            <person name="Miller A.N."/>
            <person name="Grigoriev I.V."/>
            <person name="Debuchy R."/>
            <person name="Gladieux P."/>
            <person name="Thoren M.H."/>
            <person name="Johannesson H."/>
        </authorList>
    </citation>
    <scope>NUCLEOTIDE SEQUENCE</scope>
    <source>
        <strain evidence="10">PSN4</strain>
    </source>
</reference>
<dbReference type="PANTHER" id="PTHR31313:SF4">
    <property type="entry name" value="CONIDIAL DEVELOPMENT PROTEIN FLUFFY"/>
    <property type="match status" value="1"/>
</dbReference>
<dbReference type="PROSITE" id="PS50048">
    <property type="entry name" value="ZN2_CY6_FUNGAL_2"/>
    <property type="match status" value="1"/>
</dbReference>
<dbReference type="GO" id="GO:0003677">
    <property type="term" value="F:DNA binding"/>
    <property type="evidence" value="ECO:0007669"/>
    <property type="project" value="UniProtKB-KW"/>
</dbReference>
<dbReference type="SMART" id="SM00066">
    <property type="entry name" value="GAL4"/>
    <property type="match status" value="1"/>
</dbReference>
<keyword evidence="4" id="KW-0805">Transcription regulation</keyword>
<dbReference type="PANTHER" id="PTHR31313">
    <property type="entry name" value="TY1 ENHANCER ACTIVATOR"/>
    <property type="match status" value="1"/>
</dbReference>
<organism evidence="10 11">
    <name type="scientific">Echria macrotheca</name>
    <dbReference type="NCBI Taxonomy" id="438768"/>
    <lineage>
        <taxon>Eukaryota</taxon>
        <taxon>Fungi</taxon>
        <taxon>Dikarya</taxon>
        <taxon>Ascomycota</taxon>
        <taxon>Pezizomycotina</taxon>
        <taxon>Sordariomycetes</taxon>
        <taxon>Sordariomycetidae</taxon>
        <taxon>Sordariales</taxon>
        <taxon>Schizotheciaceae</taxon>
        <taxon>Echria</taxon>
    </lineage>
</organism>
<dbReference type="CDD" id="cd12148">
    <property type="entry name" value="fungal_TF_MHR"/>
    <property type="match status" value="1"/>
</dbReference>